<dbReference type="SUPFAM" id="SSF48452">
    <property type="entry name" value="TPR-like"/>
    <property type="match status" value="1"/>
</dbReference>
<keyword evidence="2" id="KW-0268">Exocytosis</keyword>
<dbReference type="Proteomes" id="UP000031036">
    <property type="component" value="Unassembled WGS sequence"/>
</dbReference>
<feature type="compositionally biased region" description="Basic and acidic residues" evidence="3">
    <location>
        <begin position="1353"/>
        <end position="1364"/>
    </location>
</feature>
<dbReference type="OrthoDB" id="5920073at2759"/>
<dbReference type="PROSITE" id="PS50004">
    <property type="entry name" value="C2"/>
    <property type="match status" value="1"/>
</dbReference>
<dbReference type="InterPro" id="IPR000008">
    <property type="entry name" value="C2_dom"/>
</dbReference>
<evidence type="ECO:0000313" key="6">
    <source>
        <dbReference type="Proteomes" id="UP000031036"/>
    </source>
</evidence>
<evidence type="ECO:0000256" key="1">
    <source>
        <dbReference type="ARBA" id="ARBA00005823"/>
    </source>
</evidence>
<dbReference type="SMART" id="SM00239">
    <property type="entry name" value="C2"/>
    <property type="match status" value="1"/>
</dbReference>
<dbReference type="PANTHER" id="PTHR45999">
    <property type="entry name" value="UNC-13-4A, ISOFORM B"/>
    <property type="match status" value="1"/>
</dbReference>
<evidence type="ECO:0000256" key="3">
    <source>
        <dbReference type="SAM" id="MobiDB-lite"/>
    </source>
</evidence>
<dbReference type="InterPro" id="IPR011990">
    <property type="entry name" value="TPR-like_helical_dom_sf"/>
</dbReference>
<gene>
    <name evidence="5" type="primary">Baiap3</name>
    <name evidence="5" type="ORF">Tcan_08843</name>
</gene>
<reference evidence="5 6" key="1">
    <citation type="submission" date="2014-11" db="EMBL/GenBank/DDBJ databases">
        <title>Genetic blueprint of the zoonotic pathogen Toxocara canis.</title>
        <authorList>
            <person name="Zhu X.-Q."/>
            <person name="Korhonen P.K."/>
            <person name="Cai H."/>
            <person name="Young N.D."/>
            <person name="Nejsum P."/>
            <person name="von Samson-Himmelstjerna G."/>
            <person name="Boag P.R."/>
            <person name="Tan P."/>
            <person name="Li Q."/>
            <person name="Min J."/>
            <person name="Yang Y."/>
            <person name="Wang X."/>
            <person name="Fang X."/>
            <person name="Hall R.S."/>
            <person name="Hofmann A."/>
            <person name="Sternberg P.W."/>
            <person name="Jex A.R."/>
            <person name="Gasser R.B."/>
        </authorList>
    </citation>
    <scope>NUCLEOTIDE SEQUENCE [LARGE SCALE GENOMIC DNA]</scope>
    <source>
        <strain evidence="5">PN_DK_2014</strain>
    </source>
</reference>
<dbReference type="InterPro" id="IPR052095">
    <property type="entry name" value="UNC-13_domain"/>
</dbReference>
<dbReference type="InterPro" id="IPR035892">
    <property type="entry name" value="C2_domain_sf"/>
</dbReference>
<dbReference type="Gene3D" id="3.40.50.1010">
    <property type="entry name" value="5'-nuclease"/>
    <property type="match status" value="1"/>
</dbReference>
<keyword evidence="6" id="KW-1185">Reference proteome</keyword>
<sequence length="1685" mass="193245">MHTRTYRLVVASILYSEQDKRVGCRPYELLEHLRQAVKYNDDEHNAIVCNIDHSTRFTIELRLSCEAPRSFVVTIQQERNDERGFHTEHCLDANPPDNYVLDLGESTNRILTVCRVEDEGSWRTVSSSNDTPSENPVPNHRIRKSSSFLKRLRRNRSGTTYQISLSNCHLNAWNQHSLPNVVPNTVITFRIMRDFEDVPCHEEVVRSEQIANDLYELTERILYTDAEVQSEGYQLREYDGDLGDAGDAILDHSFKFAGLPYIYKRIMILAVLLEWDHEDILLNERVIPAAITHLRTSSYSKADLCILASARLSRSAKKFIRKTVNISHTTKFFPPVQQNSLSSFSRRIELALPLRNLELWRYFPSHSPAETFRDEFQKIIQDEVNKWTEQCDFDLPTAVSSLANSLLFFSGPYFGFFGQFGISYIGSIFAALDTTLSRRGKRFIQKALHKLDSHNEDSLESFTKSTMKLFEGFKNIVKIAKEARVKNCELFWYEPWFARCTIFWTYTWRTICRQLTLRALAQDNEEVCDERVLPSGVNFLAIHKALCEDFVHLELQNAKTALMCVLKIAVIVADDLFLYSKRMRIASDNFDSNKKMLAANSIEHICKFVKKSISRLLNIDALSTTLPQSESHQANSTFNQILSNAVEQCESVSVLIVTSLCKERCEAISKHCHSITQFGTKRKKNLGWLRAVLSRERSDQLLAYLDRFCSQIDAALFPRLSANAHHQLLQISERSILENLLEGQPPSYYRQIQFDCEMIRRVIQAESSPISSVLTDTLYLNASTTEQLILQYYAQLADRSDNFVTQMSTPTIRLRVGYIPTTNQHISVQIDVLSAANLPVLDGLTKSSDACCHIEVLPRFLFPLAQFRAQKTSTKKRTLNPIWDERFQLTMSEECFYTNGSVLCLSVVENELLAHNDLVGQAYVQLSRIPRLLSLCSKHRPGVIRLPLLLPSREQFNGAFQVLVERCTKDDLARKMCGHERYLMDYHMLPPCAENANTSALTRRRTNLFGRGESYSVQNRLLRWTVVMDRKEKHPKTQPDKMRVMGRLSAICEEAEKAIREGNLQDVEKVELHVMRARVRKRCRQILDDDEYGQRALEWVWRSCYYALVSRIRSSVSVLSEHQKQWSDRTMRMLTAELAHLATQHPTRASLLSVYIGDLHRYSFLFFTSERDRGLAILHYQQAVAMDEKSGLALNQIGLMKQDADPLAALLYFMLAHLAEQPFHGAYANILALLTRVSSQLSEDEHVIPLLTHCFASFRALEFQEYRLKWFDQMHTDLGSHEGKRVAMQVHILALASATLVTKDGKEEARAISAMLLDASTAILQTVEELAATVAAMLMAKGRRRRQASDSSKSPESEGWEERRVGSDREFGRWACGRSSDAEMETEDVIELSDEEMGDEDKRTDKCNNELHEAKTLLTALVHFAVLTVKQLYAEKTPAAVRFSFEHFSQRLTDMLNSLMLGESSDKAEQNLCCVEHVNMPIWYLSTDDAQLLLPTLVRRLVDTAEMPISFDTFFRYAPISSSKDLVMKNMAKLRLACRAKQEEARSLLPVYVVPEDEVVLERLSMLRDLVNDRRMRVVIAEDTLRMLDKIKKGDVRAREAIRWLQKGICEQGDRLEMRKADSVAQCAEEIVNKSRANNQLIVAILTMDILGEQYDEKPLMVSAKISKENADQFQTRYESALKDY</sequence>
<dbReference type="Gene3D" id="2.60.40.150">
    <property type="entry name" value="C2 domain"/>
    <property type="match status" value="1"/>
</dbReference>
<dbReference type="PANTHER" id="PTHR45999:SF4">
    <property type="entry name" value="UNC-13-4A, ISOFORM B"/>
    <property type="match status" value="1"/>
</dbReference>
<dbReference type="GO" id="GO:0099503">
    <property type="term" value="C:secretory vesicle"/>
    <property type="evidence" value="ECO:0007669"/>
    <property type="project" value="TreeGrafter"/>
</dbReference>
<name>A0A0B2US62_TOXCA</name>
<comment type="caution">
    <text evidence="5">The sequence shown here is derived from an EMBL/GenBank/DDBJ whole genome shotgun (WGS) entry which is preliminary data.</text>
</comment>
<dbReference type="Pfam" id="PF22695">
    <property type="entry name" value="EST1-like_DNA_bind"/>
    <property type="match status" value="1"/>
</dbReference>
<comment type="similarity">
    <text evidence="1">Belongs to the unc-13 family.</text>
</comment>
<dbReference type="EMBL" id="JPKZ01004123">
    <property type="protein sequence ID" value="KHN71977.1"/>
    <property type="molecule type" value="Genomic_DNA"/>
</dbReference>
<evidence type="ECO:0000259" key="4">
    <source>
        <dbReference type="PROSITE" id="PS50004"/>
    </source>
</evidence>
<dbReference type="GO" id="GO:0006887">
    <property type="term" value="P:exocytosis"/>
    <property type="evidence" value="ECO:0007669"/>
    <property type="project" value="UniProtKB-KW"/>
</dbReference>
<proteinExistence type="inferred from homology"/>
<dbReference type="SUPFAM" id="SSF49562">
    <property type="entry name" value="C2 domain (Calcium/lipid-binding domain, CaLB)"/>
    <property type="match status" value="1"/>
</dbReference>
<dbReference type="InterPro" id="IPR054534">
    <property type="entry name" value="EST1-like_DNA_bind"/>
</dbReference>
<feature type="domain" description="C2" evidence="4">
    <location>
        <begin position="808"/>
        <end position="940"/>
    </location>
</feature>
<dbReference type="Pfam" id="PF00168">
    <property type="entry name" value="C2"/>
    <property type="match status" value="1"/>
</dbReference>
<organism evidence="5 6">
    <name type="scientific">Toxocara canis</name>
    <name type="common">Canine roundworm</name>
    <dbReference type="NCBI Taxonomy" id="6265"/>
    <lineage>
        <taxon>Eukaryota</taxon>
        <taxon>Metazoa</taxon>
        <taxon>Ecdysozoa</taxon>
        <taxon>Nematoda</taxon>
        <taxon>Chromadorea</taxon>
        <taxon>Rhabditida</taxon>
        <taxon>Spirurina</taxon>
        <taxon>Ascaridomorpha</taxon>
        <taxon>Ascaridoidea</taxon>
        <taxon>Toxocaridae</taxon>
        <taxon>Toxocara</taxon>
    </lineage>
</organism>
<feature type="region of interest" description="Disordered" evidence="3">
    <location>
        <begin position="1344"/>
        <end position="1364"/>
    </location>
</feature>
<dbReference type="Gene3D" id="1.25.40.10">
    <property type="entry name" value="Tetratricopeptide repeat domain"/>
    <property type="match status" value="1"/>
</dbReference>
<accession>A0A0B2US62</accession>
<dbReference type="STRING" id="6265.A0A0B2US62"/>
<protein>
    <submittedName>
        <fullName evidence="5">BAI1-associated protein 3</fullName>
    </submittedName>
</protein>
<evidence type="ECO:0000256" key="2">
    <source>
        <dbReference type="ARBA" id="ARBA00022483"/>
    </source>
</evidence>
<evidence type="ECO:0000313" key="5">
    <source>
        <dbReference type="EMBL" id="KHN71977.1"/>
    </source>
</evidence>